<reference evidence="2 3" key="1">
    <citation type="submission" date="2018-10" db="EMBL/GenBank/DDBJ databases">
        <authorList>
            <person name="Li J."/>
        </authorList>
    </citation>
    <scope>NUCLEOTIDE SEQUENCE [LARGE SCALE GENOMIC DNA]</scope>
    <source>
        <strain evidence="2 3">IF 016277</strain>
    </source>
</reference>
<keyword evidence="3" id="KW-1185">Reference proteome</keyword>
<protein>
    <submittedName>
        <fullName evidence="2">Antibiotic biosynthesis monooxygenase</fullName>
    </submittedName>
</protein>
<name>A0A3L7A3Z0_9MICO</name>
<dbReference type="Pfam" id="PF03992">
    <property type="entry name" value="ABM"/>
    <property type="match status" value="1"/>
</dbReference>
<keyword evidence="2" id="KW-0503">Monooxygenase</keyword>
<dbReference type="PANTHER" id="PTHR33336:SF1">
    <property type="entry name" value="(4S)-4-HYDROXY-5-PHOSPHONOOXYPENTANE-2,3-DIONE ISOMERASE"/>
    <property type="match status" value="1"/>
</dbReference>
<dbReference type="OrthoDB" id="3695636at2"/>
<gene>
    <name evidence="2" type="ORF">D9V32_12100</name>
</gene>
<dbReference type="Gene3D" id="3.30.70.100">
    <property type="match status" value="1"/>
</dbReference>
<organism evidence="2 3">
    <name type="scientific">Mycetocola tolaasinivorans</name>
    <dbReference type="NCBI Taxonomy" id="76635"/>
    <lineage>
        <taxon>Bacteria</taxon>
        <taxon>Bacillati</taxon>
        <taxon>Actinomycetota</taxon>
        <taxon>Actinomycetes</taxon>
        <taxon>Micrococcales</taxon>
        <taxon>Microbacteriaceae</taxon>
        <taxon>Mycetocola</taxon>
    </lineage>
</organism>
<dbReference type="AlphaFoldDB" id="A0A3L7A3Z0"/>
<keyword evidence="2" id="KW-0560">Oxidoreductase</keyword>
<comment type="caution">
    <text evidence="2">The sequence shown here is derived from an EMBL/GenBank/DDBJ whole genome shotgun (WGS) entry which is preliminary data.</text>
</comment>
<dbReference type="EMBL" id="RCUX01000009">
    <property type="protein sequence ID" value="RLP74775.1"/>
    <property type="molecule type" value="Genomic_DNA"/>
</dbReference>
<sequence>MYHVAVFFDVQPGRRQDFINAAIKDGRDSGANEPGTLRFELIQDENNENRFYLNEGYASAEAFDIHANGQYFAEFFAEISSYVEGPTWLLRGNRVEA</sequence>
<dbReference type="PANTHER" id="PTHR33336">
    <property type="entry name" value="QUINOL MONOOXYGENASE YGIN-RELATED"/>
    <property type="match status" value="1"/>
</dbReference>
<evidence type="ECO:0000259" key="1">
    <source>
        <dbReference type="PROSITE" id="PS51725"/>
    </source>
</evidence>
<evidence type="ECO:0000313" key="2">
    <source>
        <dbReference type="EMBL" id="RLP74775.1"/>
    </source>
</evidence>
<dbReference type="InterPro" id="IPR011008">
    <property type="entry name" value="Dimeric_a/b-barrel"/>
</dbReference>
<dbReference type="RefSeq" id="WP_121649175.1">
    <property type="nucleotide sequence ID" value="NZ_RCUX01000009.1"/>
</dbReference>
<dbReference type="GO" id="GO:0005829">
    <property type="term" value="C:cytosol"/>
    <property type="evidence" value="ECO:0007669"/>
    <property type="project" value="TreeGrafter"/>
</dbReference>
<evidence type="ECO:0000313" key="3">
    <source>
        <dbReference type="Proteomes" id="UP000272503"/>
    </source>
</evidence>
<dbReference type="Proteomes" id="UP000272503">
    <property type="component" value="Unassembled WGS sequence"/>
</dbReference>
<dbReference type="GO" id="GO:0004497">
    <property type="term" value="F:monooxygenase activity"/>
    <property type="evidence" value="ECO:0007669"/>
    <property type="project" value="UniProtKB-KW"/>
</dbReference>
<accession>A0A3L7A3Z0</accession>
<dbReference type="InterPro" id="IPR050744">
    <property type="entry name" value="AI-2_Isomerase_LsrG"/>
</dbReference>
<dbReference type="SUPFAM" id="SSF54909">
    <property type="entry name" value="Dimeric alpha+beta barrel"/>
    <property type="match status" value="1"/>
</dbReference>
<dbReference type="PROSITE" id="PS51725">
    <property type="entry name" value="ABM"/>
    <property type="match status" value="1"/>
</dbReference>
<feature type="domain" description="ABM" evidence="1">
    <location>
        <begin position="2"/>
        <end position="93"/>
    </location>
</feature>
<dbReference type="InterPro" id="IPR007138">
    <property type="entry name" value="ABM_dom"/>
</dbReference>
<proteinExistence type="predicted"/>